<feature type="binding site" evidence="5">
    <location>
        <position position="148"/>
    </location>
    <ligand>
        <name>Fe cation</name>
        <dbReference type="ChEBI" id="CHEBI:24875"/>
    </ligand>
</feature>
<dbReference type="Pfam" id="PF02668">
    <property type="entry name" value="TauD"/>
    <property type="match status" value="1"/>
</dbReference>
<dbReference type="GO" id="GO:0005506">
    <property type="term" value="F:iron ion binding"/>
    <property type="evidence" value="ECO:0007669"/>
    <property type="project" value="InterPro"/>
</dbReference>
<dbReference type="InterPro" id="IPR003819">
    <property type="entry name" value="TauD/TfdA-like"/>
</dbReference>
<feature type="domain" description="TauD/TfdA-like" evidence="6">
    <location>
        <begin position="113"/>
        <end position="320"/>
    </location>
</feature>
<dbReference type="RefSeq" id="WP_091287060.1">
    <property type="nucleotide sequence ID" value="NZ_FNON01000001.1"/>
</dbReference>
<protein>
    <submittedName>
        <fullName evidence="7">Arginine beta-hydroxylase, Fe(II)/alpha-ketoglutarate-dependent</fullName>
    </submittedName>
</protein>
<proteinExistence type="inferred from homology"/>
<dbReference type="AlphaFoldDB" id="A0A1H2USH0"/>
<comment type="similarity">
    <text evidence="1">Belongs to the clavaminate synthase family.</text>
</comment>
<reference evidence="7 8" key="1">
    <citation type="submission" date="2016-10" db="EMBL/GenBank/DDBJ databases">
        <authorList>
            <person name="de Groot N.N."/>
        </authorList>
    </citation>
    <scope>NUCLEOTIDE SEQUENCE [LARGE SCALE GENOMIC DNA]</scope>
    <source>
        <strain evidence="7 8">CPCC 202699</strain>
    </source>
</reference>
<evidence type="ECO:0000313" key="8">
    <source>
        <dbReference type="Proteomes" id="UP000199515"/>
    </source>
</evidence>
<dbReference type="EMBL" id="FNON01000001">
    <property type="protein sequence ID" value="SDW59077.1"/>
    <property type="molecule type" value="Genomic_DNA"/>
</dbReference>
<evidence type="ECO:0000313" key="7">
    <source>
        <dbReference type="EMBL" id="SDW59077.1"/>
    </source>
</evidence>
<evidence type="ECO:0000256" key="1">
    <source>
        <dbReference type="ARBA" id="ARBA00008425"/>
    </source>
</evidence>
<keyword evidence="8" id="KW-1185">Reference proteome</keyword>
<dbReference type="Proteomes" id="UP000199515">
    <property type="component" value="Unassembled WGS sequence"/>
</dbReference>
<sequence length="342" mass="39021">MQRLNLSAEDVDAIWTIVDELAGRYDTVESAEFQAEARVFADELPRGVRRALNDFRLTEPTGVFVVSGLPVDDADLGPTPKHWKDKPAQVPTLRYDIAFFLISHLLGEPIGWATQQDGRIMHDIFPIKEHSGEQIGWGSDELLTWHTEDAFHPLRTDYLALMCLRNPDDVETTAADIADVRIDDDLKKALSEERYFILPDNSHRPENAVESSTEDAQIAQLKLRSRQRVEKALNEPEPVAVLFGSPDDPYLVCDPFYMQDVQGEEEQKVLDKFFAAVDAAMGGVVLKPGEILFIDNYRVVHGRKPFRARFDGTDRWLRRLNIARDVRKSREFRLSADNRVIY</sequence>
<dbReference type="GO" id="GO:0016491">
    <property type="term" value="F:oxidoreductase activity"/>
    <property type="evidence" value="ECO:0007669"/>
    <property type="project" value="UniProtKB-KW"/>
</dbReference>
<dbReference type="STRING" id="589385.SAMN05421504_101986"/>
<gene>
    <name evidence="7" type="ORF">SAMN05421504_101986</name>
</gene>
<evidence type="ECO:0000256" key="3">
    <source>
        <dbReference type="ARBA" id="ARBA00023002"/>
    </source>
</evidence>
<dbReference type="PIRSF" id="PIRSF019543">
    <property type="entry name" value="Clavaminate_syn"/>
    <property type="match status" value="1"/>
</dbReference>
<dbReference type="Gene3D" id="3.60.130.10">
    <property type="entry name" value="Clavaminate synthase-like"/>
    <property type="match status" value="1"/>
</dbReference>
<evidence type="ECO:0000256" key="5">
    <source>
        <dbReference type="PIRSR" id="PIRSR019543-2"/>
    </source>
</evidence>
<dbReference type="InterPro" id="IPR042098">
    <property type="entry name" value="TauD-like_sf"/>
</dbReference>
<organism evidence="7 8">
    <name type="scientific">Amycolatopsis xylanica</name>
    <dbReference type="NCBI Taxonomy" id="589385"/>
    <lineage>
        <taxon>Bacteria</taxon>
        <taxon>Bacillati</taxon>
        <taxon>Actinomycetota</taxon>
        <taxon>Actinomycetes</taxon>
        <taxon>Pseudonocardiales</taxon>
        <taxon>Pseudonocardiaceae</taxon>
        <taxon>Amycolatopsis</taxon>
    </lineage>
</organism>
<keyword evidence="4 5" id="KW-0408">Iron</keyword>
<evidence type="ECO:0000259" key="6">
    <source>
        <dbReference type="Pfam" id="PF02668"/>
    </source>
</evidence>
<evidence type="ECO:0000256" key="2">
    <source>
        <dbReference type="ARBA" id="ARBA00022723"/>
    </source>
</evidence>
<evidence type="ECO:0000256" key="4">
    <source>
        <dbReference type="ARBA" id="ARBA00023004"/>
    </source>
</evidence>
<dbReference type="OrthoDB" id="3872700at2"/>
<dbReference type="InterPro" id="IPR053447">
    <property type="entry name" value="Alpha-KG_dependent_hydroxylase"/>
</dbReference>
<accession>A0A1H2USH0</accession>
<keyword evidence="3" id="KW-0560">Oxidoreductase</keyword>
<dbReference type="SUPFAM" id="SSF51197">
    <property type="entry name" value="Clavaminate synthase-like"/>
    <property type="match status" value="1"/>
</dbReference>
<feature type="binding site" evidence="5">
    <location>
        <position position="146"/>
    </location>
    <ligand>
        <name>Fe cation</name>
        <dbReference type="ChEBI" id="CHEBI:24875"/>
    </ligand>
</feature>
<keyword evidence="2 5" id="KW-0479">Metal-binding</keyword>
<dbReference type="NCBIfam" id="NF041363">
    <property type="entry name" value="GntD_guanitoxin"/>
    <property type="match status" value="1"/>
</dbReference>
<dbReference type="InterPro" id="IPR014503">
    <property type="entry name" value="Clavaminate_syn-like"/>
</dbReference>
<name>A0A1H2USH0_9PSEU</name>